<keyword evidence="6" id="KW-0406">Ion transport</keyword>
<evidence type="ECO:0000256" key="3">
    <source>
        <dbReference type="ARBA" id="ARBA00022448"/>
    </source>
</evidence>
<keyword evidence="4 8" id="KW-0812">Transmembrane</keyword>
<dbReference type="PATRIC" id="fig|1423812.3.peg.200"/>
<dbReference type="SUPFAM" id="SSF160240">
    <property type="entry name" value="Cation efflux protein cytoplasmic domain-like"/>
    <property type="match status" value="1"/>
</dbReference>
<dbReference type="InterPro" id="IPR027470">
    <property type="entry name" value="Cation_efflux_CTD"/>
</dbReference>
<comment type="caution">
    <text evidence="11">The sequence shown here is derived from an EMBL/GenBank/DDBJ whole genome shotgun (WGS) entry which is preliminary data.</text>
</comment>
<comment type="subcellular location">
    <subcellularLocation>
        <location evidence="1">Membrane</location>
        <topology evidence="1">Multi-pass membrane protein</topology>
    </subcellularLocation>
</comment>
<evidence type="ECO:0000256" key="7">
    <source>
        <dbReference type="ARBA" id="ARBA00023136"/>
    </source>
</evidence>
<evidence type="ECO:0000256" key="1">
    <source>
        <dbReference type="ARBA" id="ARBA00004141"/>
    </source>
</evidence>
<evidence type="ECO:0000259" key="10">
    <source>
        <dbReference type="Pfam" id="PF16916"/>
    </source>
</evidence>
<dbReference type="EMBL" id="AZEG01000001">
    <property type="protein sequence ID" value="KRL39150.1"/>
    <property type="molecule type" value="Genomic_DNA"/>
</dbReference>
<dbReference type="NCBIfam" id="TIGR01297">
    <property type="entry name" value="CDF"/>
    <property type="match status" value="1"/>
</dbReference>
<dbReference type="InterPro" id="IPR058533">
    <property type="entry name" value="Cation_efflux_TM"/>
</dbReference>
<evidence type="ECO:0000313" key="12">
    <source>
        <dbReference type="Proteomes" id="UP000051155"/>
    </source>
</evidence>
<dbReference type="AlphaFoldDB" id="A0A0R1Q450"/>
<dbReference type="GO" id="GO:0005886">
    <property type="term" value="C:plasma membrane"/>
    <property type="evidence" value="ECO:0007669"/>
    <property type="project" value="TreeGrafter"/>
</dbReference>
<feature type="transmembrane region" description="Helical" evidence="8">
    <location>
        <begin position="113"/>
        <end position="133"/>
    </location>
</feature>
<evidence type="ECO:0000256" key="5">
    <source>
        <dbReference type="ARBA" id="ARBA00022989"/>
    </source>
</evidence>
<feature type="domain" description="Cation efflux protein transmembrane" evidence="9">
    <location>
        <begin position="14"/>
        <end position="203"/>
    </location>
</feature>
<keyword evidence="12" id="KW-1185">Reference proteome</keyword>
<dbReference type="PANTHER" id="PTHR11562:SF17">
    <property type="entry name" value="RE54080P-RELATED"/>
    <property type="match status" value="1"/>
</dbReference>
<dbReference type="InterPro" id="IPR050681">
    <property type="entry name" value="CDF/SLC30A"/>
</dbReference>
<proteinExistence type="inferred from homology"/>
<feature type="domain" description="Cation efflux protein cytoplasmic" evidence="10">
    <location>
        <begin position="207"/>
        <end position="280"/>
    </location>
</feature>
<gene>
    <name evidence="11" type="ORF">FD20_GL000198</name>
</gene>
<feature type="transmembrane region" description="Helical" evidence="8">
    <location>
        <begin position="46"/>
        <end position="65"/>
    </location>
</feature>
<evidence type="ECO:0000256" key="6">
    <source>
        <dbReference type="ARBA" id="ARBA00023065"/>
    </source>
</evidence>
<dbReference type="Pfam" id="PF01545">
    <property type="entry name" value="Cation_efflux"/>
    <property type="match status" value="1"/>
</dbReference>
<organism evidence="11 12">
    <name type="scientific">Liquorilactobacillus uvarum DSM 19971</name>
    <dbReference type="NCBI Taxonomy" id="1423812"/>
    <lineage>
        <taxon>Bacteria</taxon>
        <taxon>Bacillati</taxon>
        <taxon>Bacillota</taxon>
        <taxon>Bacilli</taxon>
        <taxon>Lactobacillales</taxon>
        <taxon>Lactobacillaceae</taxon>
        <taxon>Liquorilactobacillus</taxon>
    </lineage>
</organism>
<dbReference type="OrthoDB" id="9809646at2"/>
<dbReference type="SUPFAM" id="SSF161111">
    <property type="entry name" value="Cation efflux protein transmembrane domain-like"/>
    <property type="match status" value="1"/>
</dbReference>
<evidence type="ECO:0000313" key="11">
    <source>
        <dbReference type="EMBL" id="KRL39150.1"/>
    </source>
</evidence>
<feature type="transmembrane region" description="Helical" evidence="8">
    <location>
        <begin position="145"/>
        <end position="166"/>
    </location>
</feature>
<keyword evidence="3" id="KW-0813">Transport</keyword>
<evidence type="ECO:0000256" key="4">
    <source>
        <dbReference type="ARBA" id="ARBA00022692"/>
    </source>
</evidence>
<sequence length="290" mass="31713">MSKYRKQYGLPFKIGIGLNTIYIIFELTFGILFGSVALMTDAMHNLSDVLGLLVSWFAGIISFKKRTPKMTYGYKQATVLGAFANAIFVLAAMIWIVIEAIANFDMQRSNQGLAVAGVALLGVFINFTTAFLFQKDSKKDLNIKGAFLHMAADGMVSLGVVCSGLLVSLTGWGFIDSLTSIIVAVLVICSSWGLLRQSLQLLMSAVPDDVDVEKIVQVIKSCDEVIDYHDLHVWGIGTNDAAVSVHVSLRKNIDSASVLEQLTNKLKGLNKVTHTVIQIDCPRSEVENEF</sequence>
<dbReference type="RefSeq" id="WP_057735641.1">
    <property type="nucleotide sequence ID" value="NZ_AZEG01000001.1"/>
</dbReference>
<evidence type="ECO:0000256" key="8">
    <source>
        <dbReference type="SAM" id="Phobius"/>
    </source>
</evidence>
<dbReference type="InterPro" id="IPR036837">
    <property type="entry name" value="Cation_efflux_CTD_sf"/>
</dbReference>
<comment type="similarity">
    <text evidence="2">Belongs to the cation diffusion facilitator (CDF) transporter (TC 2.A.4) family. SLC30A subfamily.</text>
</comment>
<protein>
    <submittedName>
        <fullName evidence="11">Cation efflux protein</fullName>
    </submittedName>
</protein>
<keyword evidence="7 8" id="KW-0472">Membrane</keyword>
<dbReference type="PANTHER" id="PTHR11562">
    <property type="entry name" value="CATION EFFLUX PROTEIN/ ZINC TRANSPORTER"/>
    <property type="match status" value="1"/>
</dbReference>
<keyword evidence="5 8" id="KW-1133">Transmembrane helix</keyword>
<evidence type="ECO:0000256" key="2">
    <source>
        <dbReference type="ARBA" id="ARBA00008873"/>
    </source>
</evidence>
<feature type="transmembrane region" description="Helical" evidence="8">
    <location>
        <begin position="77"/>
        <end position="98"/>
    </location>
</feature>
<accession>A0A0R1Q450</accession>
<dbReference type="Gene3D" id="1.20.1510.10">
    <property type="entry name" value="Cation efflux protein transmembrane domain"/>
    <property type="match status" value="1"/>
</dbReference>
<dbReference type="InterPro" id="IPR002524">
    <property type="entry name" value="Cation_efflux"/>
</dbReference>
<feature type="transmembrane region" description="Helical" evidence="8">
    <location>
        <begin position="21"/>
        <end position="40"/>
    </location>
</feature>
<reference evidence="11 12" key="1">
    <citation type="journal article" date="2015" name="Genome Announc.">
        <title>Expanding the biotechnology potential of lactobacilli through comparative genomics of 213 strains and associated genera.</title>
        <authorList>
            <person name="Sun Z."/>
            <person name="Harris H.M."/>
            <person name="McCann A."/>
            <person name="Guo C."/>
            <person name="Argimon S."/>
            <person name="Zhang W."/>
            <person name="Yang X."/>
            <person name="Jeffery I.B."/>
            <person name="Cooney J.C."/>
            <person name="Kagawa T.F."/>
            <person name="Liu W."/>
            <person name="Song Y."/>
            <person name="Salvetti E."/>
            <person name="Wrobel A."/>
            <person name="Rasinkangas P."/>
            <person name="Parkhill J."/>
            <person name="Rea M.C."/>
            <person name="O'Sullivan O."/>
            <person name="Ritari J."/>
            <person name="Douillard F.P."/>
            <person name="Paul Ross R."/>
            <person name="Yang R."/>
            <person name="Briner A.E."/>
            <person name="Felis G.E."/>
            <person name="de Vos W.M."/>
            <person name="Barrangou R."/>
            <person name="Klaenhammer T.R."/>
            <person name="Caufield P.W."/>
            <person name="Cui Y."/>
            <person name="Zhang H."/>
            <person name="O'Toole P.W."/>
        </authorList>
    </citation>
    <scope>NUCLEOTIDE SEQUENCE [LARGE SCALE GENOMIC DNA]</scope>
    <source>
        <strain evidence="11 12">DSM 19971</strain>
    </source>
</reference>
<dbReference type="Proteomes" id="UP000051155">
    <property type="component" value="Unassembled WGS sequence"/>
</dbReference>
<evidence type="ECO:0000259" key="9">
    <source>
        <dbReference type="Pfam" id="PF01545"/>
    </source>
</evidence>
<dbReference type="GO" id="GO:0005385">
    <property type="term" value="F:zinc ion transmembrane transporter activity"/>
    <property type="evidence" value="ECO:0007669"/>
    <property type="project" value="TreeGrafter"/>
</dbReference>
<dbReference type="InterPro" id="IPR027469">
    <property type="entry name" value="Cation_efflux_TMD_sf"/>
</dbReference>
<feature type="transmembrane region" description="Helical" evidence="8">
    <location>
        <begin position="172"/>
        <end position="195"/>
    </location>
</feature>
<dbReference type="Pfam" id="PF16916">
    <property type="entry name" value="ZT_dimer"/>
    <property type="match status" value="1"/>
</dbReference>
<name>A0A0R1Q450_9LACO</name>